<proteinExistence type="predicted"/>
<feature type="region of interest" description="Disordered" evidence="2">
    <location>
        <begin position="1"/>
        <end position="32"/>
    </location>
</feature>
<evidence type="ECO:0000256" key="1">
    <source>
        <dbReference type="SAM" id="Coils"/>
    </source>
</evidence>
<dbReference type="Pfam" id="PF11285">
    <property type="entry name" value="DUF3086"/>
    <property type="match status" value="1"/>
</dbReference>
<feature type="compositionally biased region" description="Basic and acidic residues" evidence="2">
    <location>
        <begin position="1"/>
        <end position="12"/>
    </location>
</feature>
<dbReference type="AlphaFoldDB" id="A0AAE3GQE4"/>
<sequence>MNSDESQTHEEEQAQQPPTEALEKTPQDIPPVALADLGLQTESTIDELPQEIAGVGLVESGTVVSEMLPLEQLSILTASAEPVEDNERLNELAKTVGELERQEQELRQKLADLQVTQSQILAEQLGETQTAIAKIVQEGLKELEQRKQELLIAVEQLERRRERIRTEMRTTFAGVSQELAIRVQGFKDYLVGSLQDLAATAEQLELATPREPLKPIPEKIQLPDTNITPKFTEQKFQEQVRQIRSIIDQYRKMPDYYGPPWQLRRTFEPIHAERVGNWFFNQGGRGALRTMGSRMQNILVASATISVLRTLYGDRLRTLILANTPERLGEWRRGLQDCLGISRSDFGPENGVTLFEESPALVQKADRLVNQKQLPLIIIDETEDKISLSLLQFPLWLAFAPDPQQQSNYDY</sequence>
<organism evidence="3 4">
    <name type="scientific">Limnofasciculus baicalensis BBK-W-15</name>
    <dbReference type="NCBI Taxonomy" id="2699891"/>
    <lineage>
        <taxon>Bacteria</taxon>
        <taxon>Bacillati</taxon>
        <taxon>Cyanobacteriota</taxon>
        <taxon>Cyanophyceae</taxon>
        <taxon>Coleofasciculales</taxon>
        <taxon>Coleofasciculaceae</taxon>
        <taxon>Limnofasciculus</taxon>
        <taxon>Limnofasciculus baicalensis</taxon>
    </lineage>
</organism>
<evidence type="ECO:0000313" key="4">
    <source>
        <dbReference type="Proteomes" id="UP001204953"/>
    </source>
</evidence>
<evidence type="ECO:0000256" key="2">
    <source>
        <dbReference type="SAM" id="MobiDB-lite"/>
    </source>
</evidence>
<reference evidence="3" key="1">
    <citation type="submission" date="2022-06" db="EMBL/GenBank/DDBJ databases">
        <title>New cyanobacteria of genus Symplocastrum in benthos of Lake Baikal.</title>
        <authorList>
            <person name="Sorokovikova E."/>
            <person name="Tikhonova I."/>
            <person name="Krasnopeev A."/>
            <person name="Evseev P."/>
            <person name="Gladkikh A."/>
            <person name="Belykh O."/>
        </authorList>
    </citation>
    <scope>NUCLEOTIDE SEQUENCE</scope>
    <source>
        <strain evidence="3">BBK-W-15</strain>
    </source>
</reference>
<name>A0AAE3GQE4_9CYAN</name>
<dbReference type="RefSeq" id="WP_254011408.1">
    <property type="nucleotide sequence ID" value="NZ_JAMZMM010000064.1"/>
</dbReference>
<keyword evidence="4" id="KW-1185">Reference proteome</keyword>
<protein>
    <submittedName>
        <fullName evidence="3">DUF3086 domain-containing protein</fullName>
    </submittedName>
</protein>
<evidence type="ECO:0000313" key="3">
    <source>
        <dbReference type="EMBL" id="MCP2728614.1"/>
    </source>
</evidence>
<accession>A0AAE3GQE4</accession>
<dbReference type="EMBL" id="JAMZMM010000064">
    <property type="protein sequence ID" value="MCP2728614.1"/>
    <property type="molecule type" value="Genomic_DNA"/>
</dbReference>
<feature type="coiled-coil region" evidence="1">
    <location>
        <begin position="89"/>
        <end position="167"/>
    </location>
</feature>
<keyword evidence="1" id="KW-0175">Coiled coil</keyword>
<dbReference type="InterPro" id="IPR021437">
    <property type="entry name" value="DUF3086"/>
</dbReference>
<gene>
    <name evidence="3" type="ORF">NJ959_09040</name>
</gene>
<dbReference type="Proteomes" id="UP001204953">
    <property type="component" value="Unassembled WGS sequence"/>
</dbReference>
<comment type="caution">
    <text evidence="3">The sequence shown here is derived from an EMBL/GenBank/DDBJ whole genome shotgun (WGS) entry which is preliminary data.</text>
</comment>